<keyword evidence="3 5" id="KW-0012">Acyltransferase</keyword>
<dbReference type="PIRSF" id="PIRSF000429">
    <property type="entry name" value="Ac-CoA_Ac_transf"/>
    <property type="match status" value="1"/>
</dbReference>
<dbReference type="InterPro" id="IPR020610">
    <property type="entry name" value="Thiolase_AS"/>
</dbReference>
<dbReference type="InterPro" id="IPR016039">
    <property type="entry name" value="Thiolase-like"/>
</dbReference>
<name>A0A1H0ISQ3_9BACT</name>
<keyword evidence="2 5" id="KW-0808">Transferase</keyword>
<dbReference type="InterPro" id="IPR020617">
    <property type="entry name" value="Thiolase_C"/>
</dbReference>
<dbReference type="AlphaFoldDB" id="A0A1H0ISQ3"/>
<dbReference type="NCBIfam" id="TIGR01930">
    <property type="entry name" value="AcCoA-C-Actrans"/>
    <property type="match status" value="1"/>
</dbReference>
<evidence type="ECO:0000256" key="1">
    <source>
        <dbReference type="ARBA" id="ARBA00010982"/>
    </source>
</evidence>
<dbReference type="InterPro" id="IPR020616">
    <property type="entry name" value="Thiolase_N"/>
</dbReference>
<feature type="active site" description="Proton acceptor" evidence="4">
    <location>
        <position position="415"/>
    </location>
</feature>
<dbReference type="STRING" id="91360.SAMN05660330_00010"/>
<dbReference type="PANTHER" id="PTHR18919:SF107">
    <property type="entry name" value="ACETYL-COA ACETYLTRANSFERASE, CYTOSOLIC"/>
    <property type="match status" value="1"/>
</dbReference>
<dbReference type="EMBL" id="FNJI01000001">
    <property type="protein sequence ID" value="SDO34504.1"/>
    <property type="molecule type" value="Genomic_DNA"/>
</dbReference>
<keyword evidence="9" id="KW-1185">Reference proteome</keyword>
<feature type="active site" description="Acyl-thioester intermediate" evidence="4">
    <location>
        <position position="123"/>
    </location>
</feature>
<dbReference type="OrthoDB" id="4565318at2"/>
<dbReference type="PROSITE" id="PS00098">
    <property type="entry name" value="THIOLASE_1"/>
    <property type="match status" value="1"/>
</dbReference>
<evidence type="ECO:0000259" key="6">
    <source>
        <dbReference type="Pfam" id="PF00108"/>
    </source>
</evidence>
<dbReference type="SUPFAM" id="SSF53901">
    <property type="entry name" value="Thiolase-like"/>
    <property type="match status" value="3"/>
</dbReference>
<gene>
    <name evidence="8" type="ORF">SAMN05660330_00010</name>
</gene>
<organism evidence="8 9">
    <name type="scientific">Desulforhopalus singaporensis</name>
    <dbReference type="NCBI Taxonomy" id="91360"/>
    <lineage>
        <taxon>Bacteria</taxon>
        <taxon>Pseudomonadati</taxon>
        <taxon>Thermodesulfobacteriota</taxon>
        <taxon>Desulfobulbia</taxon>
        <taxon>Desulfobulbales</taxon>
        <taxon>Desulfocapsaceae</taxon>
        <taxon>Desulforhopalus</taxon>
    </lineage>
</organism>
<dbReference type="Gene3D" id="3.40.47.10">
    <property type="match status" value="3"/>
</dbReference>
<evidence type="ECO:0000256" key="5">
    <source>
        <dbReference type="RuleBase" id="RU003557"/>
    </source>
</evidence>
<dbReference type="Pfam" id="PF02803">
    <property type="entry name" value="Thiolase_C"/>
    <property type="match status" value="1"/>
</dbReference>
<evidence type="ECO:0000259" key="7">
    <source>
        <dbReference type="Pfam" id="PF02803"/>
    </source>
</evidence>
<evidence type="ECO:0000256" key="2">
    <source>
        <dbReference type="ARBA" id="ARBA00022679"/>
    </source>
</evidence>
<feature type="domain" description="Thiolase C-terminal" evidence="7">
    <location>
        <begin position="307"/>
        <end position="427"/>
    </location>
</feature>
<reference evidence="8 9" key="1">
    <citation type="submission" date="2016-10" db="EMBL/GenBank/DDBJ databases">
        <authorList>
            <person name="de Groot N.N."/>
        </authorList>
    </citation>
    <scope>NUCLEOTIDE SEQUENCE [LARGE SCALE GENOMIC DNA]</scope>
    <source>
        <strain evidence="8 9">DSM 12130</strain>
    </source>
</reference>
<evidence type="ECO:0000256" key="4">
    <source>
        <dbReference type="PIRSR" id="PIRSR000429-1"/>
    </source>
</evidence>
<proteinExistence type="inferred from homology"/>
<evidence type="ECO:0000313" key="9">
    <source>
        <dbReference type="Proteomes" id="UP000199073"/>
    </source>
</evidence>
<dbReference type="RefSeq" id="WP_092218562.1">
    <property type="nucleotide sequence ID" value="NZ_FNJI01000001.1"/>
</dbReference>
<dbReference type="CDD" id="cd00751">
    <property type="entry name" value="thiolase"/>
    <property type="match status" value="1"/>
</dbReference>
<dbReference type="InterPro" id="IPR002155">
    <property type="entry name" value="Thiolase"/>
</dbReference>
<dbReference type="PANTHER" id="PTHR18919">
    <property type="entry name" value="ACETYL-COA C-ACYLTRANSFERASE"/>
    <property type="match status" value="1"/>
</dbReference>
<feature type="domain" description="Thiolase N-terminal" evidence="6">
    <location>
        <begin position="80"/>
        <end position="299"/>
    </location>
</feature>
<dbReference type="Pfam" id="PF00108">
    <property type="entry name" value="Thiolase_N"/>
    <property type="match status" value="2"/>
</dbReference>
<comment type="similarity">
    <text evidence="1 5">Belongs to the thiolase-like superfamily. Thiolase family.</text>
</comment>
<protein>
    <submittedName>
        <fullName evidence="8">Acetyl-CoA acetyltransferase</fullName>
    </submittedName>
</protein>
<feature type="active site" description="Proton acceptor" evidence="4">
    <location>
        <position position="385"/>
    </location>
</feature>
<evidence type="ECO:0000256" key="3">
    <source>
        <dbReference type="ARBA" id="ARBA00023315"/>
    </source>
</evidence>
<accession>A0A1H0ISQ3</accession>
<dbReference type="GO" id="GO:0003988">
    <property type="term" value="F:acetyl-CoA C-acyltransferase activity"/>
    <property type="evidence" value="ECO:0007669"/>
    <property type="project" value="UniProtKB-ARBA"/>
</dbReference>
<feature type="domain" description="Thiolase N-terminal" evidence="6">
    <location>
        <begin position="5"/>
        <end position="56"/>
    </location>
</feature>
<dbReference type="Proteomes" id="UP000199073">
    <property type="component" value="Unassembled WGS sequence"/>
</dbReference>
<evidence type="ECO:0000313" key="8">
    <source>
        <dbReference type="EMBL" id="SDO34504.1"/>
    </source>
</evidence>
<dbReference type="PROSITE" id="PS00099">
    <property type="entry name" value="THIOLASE_3"/>
    <property type="match status" value="1"/>
</dbReference>
<sequence length="430" mass="45753">MKKAVIVSGCRTAVGAFGGVLKDVSAVDLGATVLQETMKKAGLRPGLGDDIVKTAVSRLDSSDRTELEKRYDQWDGGAPEVAVDEVIMGNVLQSGLGQNPARQAMIRAGINKETPAFSLNKVCGSGLKAIALGAQSIMTGQSEVVLAGGQENMSQVPMALMKGRWGHRMEVTGVGEVHDLMVYDGLYEIFYGYHMGVTAENIASLYDISRNDQDRLACLSHERAIRGIREGVFQDEIVPVKISTRKGEVVVDRDERPMETSMEKLGKLRPVFAKDGTVTAGNASGINDGAAAVLLMSEEKAEQLGLKPLLTIESFAAGGLDPAYMGLGPVPAIRKALDQAKMTLDDIEMIELNEAFAAQAIGCMIELGIDVEKPNRYGSGISMGHPVGCTGARQMVATMNQMHRNNQGTGLISMCIGGGMGMAMVVSNRS</sequence>
<dbReference type="InterPro" id="IPR020615">
    <property type="entry name" value="Thiolase_acyl_enz_int_AS"/>
</dbReference>